<comment type="caution">
    <text evidence="1">The sequence shown here is derived from an EMBL/GenBank/DDBJ whole genome shotgun (WGS) entry which is preliminary data.</text>
</comment>
<sequence>PHHLDEVEVVVGGDIGSMSYSQLSTLLQKLELFLHTGDSVVAIHLISLTGLPHSAWSTKPTTTERGNKCCYWKLAPQDLLAVTATTGSHRPATVP</sequence>
<organism evidence="1 2">
    <name type="scientific">Homarus americanus</name>
    <name type="common">American lobster</name>
    <dbReference type="NCBI Taxonomy" id="6706"/>
    <lineage>
        <taxon>Eukaryota</taxon>
        <taxon>Metazoa</taxon>
        <taxon>Ecdysozoa</taxon>
        <taxon>Arthropoda</taxon>
        <taxon>Crustacea</taxon>
        <taxon>Multicrustacea</taxon>
        <taxon>Malacostraca</taxon>
        <taxon>Eumalacostraca</taxon>
        <taxon>Eucarida</taxon>
        <taxon>Decapoda</taxon>
        <taxon>Pleocyemata</taxon>
        <taxon>Astacidea</taxon>
        <taxon>Nephropoidea</taxon>
        <taxon>Nephropidae</taxon>
        <taxon>Homarus</taxon>
    </lineage>
</organism>
<protein>
    <submittedName>
        <fullName evidence="1">Putative dyslexia-associated protein</fullName>
    </submittedName>
</protein>
<reference evidence="1" key="1">
    <citation type="journal article" date="2021" name="Sci. Adv.">
        <title>The American lobster genome reveals insights on longevity, neural, and immune adaptations.</title>
        <authorList>
            <person name="Polinski J.M."/>
            <person name="Zimin A.V."/>
            <person name="Clark K.F."/>
            <person name="Kohn A.B."/>
            <person name="Sadowski N."/>
            <person name="Timp W."/>
            <person name="Ptitsyn A."/>
            <person name="Khanna P."/>
            <person name="Romanova D.Y."/>
            <person name="Williams P."/>
            <person name="Greenwood S.J."/>
            <person name="Moroz L.L."/>
            <person name="Walt D.R."/>
            <person name="Bodnar A.G."/>
        </authorList>
    </citation>
    <scope>NUCLEOTIDE SEQUENCE</scope>
    <source>
        <strain evidence="1">GMGI-L3</strain>
    </source>
</reference>
<name>A0A8J5N104_HOMAM</name>
<accession>A0A8J5N104</accession>
<feature type="non-terminal residue" evidence="1">
    <location>
        <position position="1"/>
    </location>
</feature>
<evidence type="ECO:0000313" key="1">
    <source>
        <dbReference type="EMBL" id="KAG7171335.1"/>
    </source>
</evidence>
<gene>
    <name evidence="1" type="ORF">Hamer_G013800</name>
</gene>
<dbReference type="Proteomes" id="UP000747542">
    <property type="component" value="Unassembled WGS sequence"/>
</dbReference>
<dbReference type="AlphaFoldDB" id="A0A8J5N104"/>
<evidence type="ECO:0000313" key="2">
    <source>
        <dbReference type="Proteomes" id="UP000747542"/>
    </source>
</evidence>
<keyword evidence="2" id="KW-1185">Reference proteome</keyword>
<dbReference type="EMBL" id="JAHLQT010012455">
    <property type="protein sequence ID" value="KAG7171335.1"/>
    <property type="molecule type" value="Genomic_DNA"/>
</dbReference>
<proteinExistence type="predicted"/>